<dbReference type="InterPro" id="IPR001810">
    <property type="entry name" value="F-box_dom"/>
</dbReference>
<dbReference type="PANTHER" id="PTHR38926">
    <property type="entry name" value="F-BOX DOMAIN CONTAINING PROTEIN, EXPRESSED"/>
    <property type="match status" value="1"/>
</dbReference>
<dbReference type="PANTHER" id="PTHR38926:SF5">
    <property type="entry name" value="F-BOX AND LEUCINE-RICH REPEAT PROTEIN 6"/>
    <property type="match status" value="1"/>
</dbReference>
<dbReference type="EMBL" id="KL198019">
    <property type="protein sequence ID" value="KDQ19659.1"/>
    <property type="molecule type" value="Genomic_DNA"/>
</dbReference>
<dbReference type="Gene3D" id="1.20.1280.50">
    <property type="match status" value="1"/>
</dbReference>
<dbReference type="Proteomes" id="UP000027195">
    <property type="component" value="Unassembled WGS sequence"/>
</dbReference>
<dbReference type="AlphaFoldDB" id="A0A067MVL6"/>
<reference evidence="3" key="1">
    <citation type="journal article" date="2014" name="Proc. Natl. Acad. Sci. U.S.A.">
        <title>Extensive sampling of basidiomycete genomes demonstrates inadequacy of the white-rot/brown-rot paradigm for wood decay fungi.</title>
        <authorList>
            <person name="Riley R."/>
            <person name="Salamov A.A."/>
            <person name="Brown D.W."/>
            <person name="Nagy L.G."/>
            <person name="Floudas D."/>
            <person name="Held B.W."/>
            <person name="Levasseur A."/>
            <person name="Lombard V."/>
            <person name="Morin E."/>
            <person name="Otillar R."/>
            <person name="Lindquist E.A."/>
            <person name="Sun H."/>
            <person name="LaButti K.M."/>
            <person name="Schmutz J."/>
            <person name="Jabbour D."/>
            <person name="Luo H."/>
            <person name="Baker S.E."/>
            <person name="Pisabarro A.G."/>
            <person name="Walton J.D."/>
            <person name="Blanchette R.A."/>
            <person name="Henrissat B."/>
            <person name="Martin F."/>
            <person name="Cullen D."/>
            <person name="Hibbett D.S."/>
            <person name="Grigoriev I.V."/>
        </authorList>
    </citation>
    <scope>NUCLEOTIDE SEQUENCE [LARGE SCALE GENOMIC DNA]</scope>
    <source>
        <strain evidence="3">FD-172 SS1</strain>
    </source>
</reference>
<dbReference type="HOGENOM" id="CLU_019609_0_0_1"/>
<dbReference type="Gene3D" id="3.80.10.10">
    <property type="entry name" value="Ribonuclease Inhibitor"/>
    <property type="match status" value="1"/>
</dbReference>
<proteinExistence type="predicted"/>
<keyword evidence="3" id="KW-1185">Reference proteome</keyword>
<feature type="domain" description="F-box" evidence="1">
    <location>
        <begin position="16"/>
        <end position="71"/>
    </location>
</feature>
<dbReference type="InterPro" id="IPR036047">
    <property type="entry name" value="F-box-like_dom_sf"/>
</dbReference>
<dbReference type="OrthoDB" id="2685932at2759"/>
<dbReference type="InParanoid" id="A0A067MVL6"/>
<evidence type="ECO:0000313" key="3">
    <source>
        <dbReference type="Proteomes" id="UP000027195"/>
    </source>
</evidence>
<protein>
    <recommendedName>
        <fullName evidence="1">F-box domain-containing protein</fullName>
    </recommendedName>
</protein>
<name>A0A067MVL6_BOTB1</name>
<dbReference type="Pfam" id="PF12937">
    <property type="entry name" value="F-box-like"/>
    <property type="match status" value="1"/>
</dbReference>
<evidence type="ECO:0000313" key="2">
    <source>
        <dbReference type="EMBL" id="KDQ19659.1"/>
    </source>
</evidence>
<dbReference type="SUPFAM" id="SSF81383">
    <property type="entry name" value="F-box domain"/>
    <property type="match status" value="1"/>
</dbReference>
<evidence type="ECO:0000259" key="1">
    <source>
        <dbReference type="Pfam" id="PF12937"/>
    </source>
</evidence>
<gene>
    <name evidence="2" type="ORF">BOTBODRAFT_28228</name>
</gene>
<accession>A0A067MVL6</accession>
<dbReference type="InterPro" id="IPR032675">
    <property type="entry name" value="LRR_dom_sf"/>
</dbReference>
<organism evidence="2 3">
    <name type="scientific">Botryobasidium botryosum (strain FD-172 SS1)</name>
    <dbReference type="NCBI Taxonomy" id="930990"/>
    <lineage>
        <taxon>Eukaryota</taxon>
        <taxon>Fungi</taxon>
        <taxon>Dikarya</taxon>
        <taxon>Basidiomycota</taxon>
        <taxon>Agaricomycotina</taxon>
        <taxon>Agaricomycetes</taxon>
        <taxon>Cantharellales</taxon>
        <taxon>Botryobasidiaceae</taxon>
        <taxon>Botryobasidium</taxon>
    </lineage>
</organism>
<sequence length="604" mass="67731">MSRPSTPAMPPAEPPIQRLPDDVLLHILAELLVVRKHDPISLHDTRIIYLARVCRRWREMVHGYPLFWSHIELDLERYRDVELRARYCLDRARRRPLSISVKVDRFRVDPERMSDAEAQLTRLAQMLREHISRWVSLSLHGHPAYMRIFLQSCGVTAPMLNSVELDSRTYRQTTDFDGDEITDQLIPIPFECTQPGIHFLSTRCPAFTPAFAMAVASLELRLLSEPTIDRILGVLRSCSSLVKLRLSIKAIGPWAAVPNNPVSLPKLADLFLECREEHALLASLDLSALEFLRIPKPHWSGGMVSALLRIFQTCPSLASIELGQLWNPWQARNNDTPPPSDIPLIALPCVTEFRVHGDPFFLPYQRRLVLPVVEGLHLEAVPYDVALHLISNTSRLRSLSLSKIEGLPHTYADLSFPALASLETSLSSGFLGAIHVPKLSSLKIKAEMGDFQQTPVSLRQLIERSAPPLTSLHLVEVEISDSDLLWCLERLLHLETLALSKCSTSDAAFHTLAMRSAADQDEPILPQLKVINLTLRDIVASAGVIELLSSRNGPSRSPLLSNVTGCIELAGGARQEEHDNTIRSYGFAVMRDQPSFLPYLSRDP</sequence>
<dbReference type="STRING" id="930990.A0A067MVL6"/>
<dbReference type="SUPFAM" id="SSF52047">
    <property type="entry name" value="RNI-like"/>
    <property type="match status" value="1"/>
</dbReference>